<feature type="coiled-coil region" evidence="1">
    <location>
        <begin position="124"/>
        <end position="156"/>
    </location>
</feature>
<dbReference type="Proteomes" id="UP001492380">
    <property type="component" value="Unassembled WGS sequence"/>
</dbReference>
<proteinExistence type="predicted"/>
<evidence type="ECO:0000313" key="4">
    <source>
        <dbReference type="Proteomes" id="UP001492380"/>
    </source>
</evidence>
<feature type="compositionally biased region" description="Low complexity" evidence="2">
    <location>
        <begin position="412"/>
        <end position="426"/>
    </location>
</feature>
<comment type="caution">
    <text evidence="3">The sequence shown here is derived from an EMBL/GenBank/DDBJ whole genome shotgun (WGS) entry which is preliminary data.</text>
</comment>
<dbReference type="EMBL" id="JBBWRZ010000007">
    <property type="protein sequence ID" value="KAK8232351.1"/>
    <property type="molecule type" value="Genomic_DNA"/>
</dbReference>
<keyword evidence="4" id="KW-1185">Reference proteome</keyword>
<evidence type="ECO:0000256" key="2">
    <source>
        <dbReference type="SAM" id="MobiDB-lite"/>
    </source>
</evidence>
<organism evidence="3 4">
    <name type="scientific">Phyllosticta capitalensis</name>
    <dbReference type="NCBI Taxonomy" id="121624"/>
    <lineage>
        <taxon>Eukaryota</taxon>
        <taxon>Fungi</taxon>
        <taxon>Dikarya</taxon>
        <taxon>Ascomycota</taxon>
        <taxon>Pezizomycotina</taxon>
        <taxon>Dothideomycetes</taxon>
        <taxon>Dothideomycetes incertae sedis</taxon>
        <taxon>Botryosphaeriales</taxon>
        <taxon>Phyllostictaceae</taxon>
        <taxon>Phyllosticta</taxon>
    </lineage>
</organism>
<reference evidence="3 4" key="1">
    <citation type="submission" date="2024-04" db="EMBL/GenBank/DDBJ databases">
        <title>Phyllosticta paracitricarpa is synonymous to the EU quarantine fungus P. citricarpa based on phylogenomic analyses.</title>
        <authorList>
            <consortium name="Lawrence Berkeley National Laboratory"/>
            <person name="Van Ingen-Buijs V.A."/>
            <person name="Van Westerhoven A.C."/>
            <person name="Haridas S."/>
            <person name="Skiadas P."/>
            <person name="Martin F."/>
            <person name="Groenewald J.Z."/>
            <person name="Crous P.W."/>
            <person name="Seidl M.F."/>
        </authorList>
    </citation>
    <scope>NUCLEOTIDE SEQUENCE [LARGE SCALE GENOMIC DNA]</scope>
    <source>
        <strain evidence="3 4">CBS 123374</strain>
    </source>
</reference>
<protein>
    <submittedName>
        <fullName evidence="3">Uncharacterized protein</fullName>
    </submittedName>
</protein>
<evidence type="ECO:0000313" key="3">
    <source>
        <dbReference type="EMBL" id="KAK8232351.1"/>
    </source>
</evidence>
<gene>
    <name evidence="3" type="ORF">HDK90DRAFT_307127</name>
</gene>
<sequence>MTDSCPTPPSLTRNGFQIRGRSFTTKDTRVERMDGSLMRNLLFPVKFFHKEDQIAHAKKARKTLTKEFLAAQLRFYGVHFRMSAKMAELRNLLEDAVESGKCDRVPDAVADLEQSMRREYEPMYQEWRRKRRAWEERKKQQEAEAAARQRKEHEEAFARCKTLSEKASFDFSLFLEHYFLTDGKPNPAKAPEPMTVRMEHRTWVRAFTSPHGDPHQLARQVGLHAALSADCRKPLPFNSGPRKYYRLCIGHDNAVVERFAHEIVAQEEAAAQKKRDDDYDHCVARARRRNLRSFDLRQCIGSYVVECDKVVRFSKDYKDAVLTMDISPAGSETLVAAFDFGLVQGTMLLSLSEETLDAMIGAVSSARYNTEDEVDDDDPWASIYPAYSTDERRKQTLAQAVASQQARGGNDGSAAGASKKGAGSTKKSSDNAPRKKRRIIMPSLSRRVHYRLRGQETLQGEIYPDPEAGHLDFLSNGCEKFMGLAYLFPGLDSNVRFTGYKVAEQPRRKPEPWSTFDDEAAGCANRARWK</sequence>
<keyword evidence="1" id="KW-0175">Coiled coil</keyword>
<accession>A0ABR1YM29</accession>
<feature type="compositionally biased region" description="Polar residues" evidence="2">
    <location>
        <begin position="396"/>
        <end position="407"/>
    </location>
</feature>
<evidence type="ECO:0000256" key="1">
    <source>
        <dbReference type="SAM" id="Coils"/>
    </source>
</evidence>
<feature type="region of interest" description="Disordered" evidence="2">
    <location>
        <begin position="395"/>
        <end position="438"/>
    </location>
</feature>
<name>A0ABR1YM29_9PEZI</name>